<reference evidence="2" key="1">
    <citation type="submission" date="2016-11" db="EMBL/GenBank/DDBJ databases">
        <title>The genome of Nicotiana attenuata.</title>
        <authorList>
            <person name="Xu S."/>
            <person name="Brockmoeller T."/>
            <person name="Gaquerel E."/>
            <person name="Navarro A."/>
            <person name="Kuhl H."/>
            <person name="Gase K."/>
            <person name="Ling Z."/>
            <person name="Zhou W."/>
            <person name="Kreitzer C."/>
            <person name="Stanke M."/>
            <person name="Tang H."/>
            <person name="Lyons E."/>
            <person name="Pandey P."/>
            <person name="Pandey S.P."/>
            <person name="Timmermann B."/>
            <person name="Baldwin I.T."/>
        </authorList>
    </citation>
    <scope>NUCLEOTIDE SEQUENCE [LARGE SCALE GENOMIC DNA]</scope>
    <source>
        <strain evidence="2">UT</strain>
    </source>
</reference>
<name>A0A1J6JBZ3_NICAT</name>
<proteinExistence type="predicted"/>
<gene>
    <name evidence="2" type="ORF">A4A49_32589</name>
</gene>
<evidence type="ECO:0000313" key="2">
    <source>
        <dbReference type="EMBL" id="OIT04649.1"/>
    </source>
</evidence>
<accession>A0A1J6JBZ3</accession>
<dbReference type="EMBL" id="MJEQ01037185">
    <property type="protein sequence ID" value="OIT04649.1"/>
    <property type="molecule type" value="Genomic_DNA"/>
</dbReference>
<comment type="caution">
    <text evidence="2">The sequence shown here is derived from an EMBL/GenBank/DDBJ whole genome shotgun (WGS) entry which is preliminary data.</text>
</comment>
<dbReference type="AlphaFoldDB" id="A0A1J6JBZ3"/>
<keyword evidence="3" id="KW-1185">Reference proteome</keyword>
<sequence length="230" mass="27397">MKVLGFCKMVQHLLTYKFNHNGYTKIKKNIITPKNLQKKCEKSAFFVYVCDKEELDYGVPIEYVHSSLFEDFIHAYEQADSEILDTKRDELDELELKEYEVPKENSSSSLFVDCFDEFQQEIKTLDTKKEEVKLKEYEVPDEFLTSTLFGDFFDELEQDIEIEDTKKEELEWKKYEVPKEYLSSSWFKDFFREQDITILNTGEELELSVTSCSVHDFEYLLAMTKLQIYP</sequence>
<protein>
    <submittedName>
        <fullName evidence="2">Uncharacterized protein</fullName>
    </submittedName>
</protein>
<evidence type="ECO:0000313" key="3">
    <source>
        <dbReference type="Proteomes" id="UP000187609"/>
    </source>
</evidence>
<feature type="coiled-coil region" evidence="1">
    <location>
        <begin position="115"/>
        <end position="173"/>
    </location>
</feature>
<keyword evidence="1" id="KW-0175">Coiled coil</keyword>
<dbReference type="Proteomes" id="UP000187609">
    <property type="component" value="Unassembled WGS sequence"/>
</dbReference>
<dbReference type="Gramene" id="OIT04649">
    <property type="protein sequence ID" value="OIT04649"/>
    <property type="gene ID" value="A4A49_32589"/>
</dbReference>
<evidence type="ECO:0000256" key="1">
    <source>
        <dbReference type="SAM" id="Coils"/>
    </source>
</evidence>
<organism evidence="2 3">
    <name type="scientific">Nicotiana attenuata</name>
    <name type="common">Coyote tobacco</name>
    <dbReference type="NCBI Taxonomy" id="49451"/>
    <lineage>
        <taxon>Eukaryota</taxon>
        <taxon>Viridiplantae</taxon>
        <taxon>Streptophyta</taxon>
        <taxon>Embryophyta</taxon>
        <taxon>Tracheophyta</taxon>
        <taxon>Spermatophyta</taxon>
        <taxon>Magnoliopsida</taxon>
        <taxon>eudicotyledons</taxon>
        <taxon>Gunneridae</taxon>
        <taxon>Pentapetalae</taxon>
        <taxon>asterids</taxon>
        <taxon>lamiids</taxon>
        <taxon>Solanales</taxon>
        <taxon>Solanaceae</taxon>
        <taxon>Nicotianoideae</taxon>
        <taxon>Nicotianeae</taxon>
        <taxon>Nicotiana</taxon>
    </lineage>
</organism>